<organism evidence="6 7">
    <name type="scientific">Bradyrhizobium iriomotense</name>
    <dbReference type="NCBI Taxonomy" id="441950"/>
    <lineage>
        <taxon>Bacteria</taxon>
        <taxon>Pseudomonadati</taxon>
        <taxon>Pseudomonadota</taxon>
        <taxon>Alphaproteobacteria</taxon>
        <taxon>Hyphomicrobiales</taxon>
        <taxon>Nitrobacteraceae</taxon>
        <taxon>Bradyrhizobium</taxon>
    </lineage>
</organism>
<accession>A0ABQ6BBB7</accession>
<protein>
    <submittedName>
        <fullName evidence="6">TMAO reductase system periplasmic protein TorT</fullName>
    </submittedName>
</protein>
<comment type="similarity">
    <text evidence="2">Belongs to the bacterial solute-binding protein 2 family.</text>
</comment>
<dbReference type="SUPFAM" id="SSF53822">
    <property type="entry name" value="Periplasmic binding protein-like I"/>
    <property type="match status" value="1"/>
</dbReference>
<evidence type="ECO:0000256" key="1">
    <source>
        <dbReference type="ARBA" id="ARBA00004196"/>
    </source>
</evidence>
<sequence length="355" mass="37806">MKKFFGLFLFSVALPFAIKVAPASAGDAKWYPFKMNDASADTVKVVDYSPVEKAEKRHKICVLFPHMKDSFWVAVAYGITEQSKALGVNMNLYEAGGYDNLPKQLSQFDDCVASGADAIVIGVISTVGVAKQVLAAKAKSIPVIAVTNSFISRDLTAGVFVDLKSMASASANALLASVKAGEAANVVTFPGPAGSGWAETMNKDFETVVANNPNVKTLSSKFGDTGVAVQLQLVQDALQAYPSMNYIWGTAPTAEAAIGALAEAGRSDVKIISTYENQAMLDALKRGDITAFTTQYPVIEGRVAIDQAVRILDKKPFIRLVQPIAGVIDKTTMGKMDMSTVLAPASWSPVYSVKQ</sequence>
<feature type="signal peptide" evidence="4">
    <location>
        <begin position="1"/>
        <end position="25"/>
    </location>
</feature>
<evidence type="ECO:0000313" key="6">
    <source>
        <dbReference type="EMBL" id="GLR90235.1"/>
    </source>
</evidence>
<dbReference type="InterPro" id="IPR025997">
    <property type="entry name" value="SBP_2_dom"/>
</dbReference>
<name>A0ABQ6BBB7_9BRAD</name>
<keyword evidence="3 4" id="KW-0732">Signal</keyword>
<dbReference type="Gene3D" id="3.40.50.2300">
    <property type="match status" value="2"/>
</dbReference>
<dbReference type="NCBIfam" id="NF008185">
    <property type="entry name" value="PRK10936.1"/>
    <property type="match status" value="1"/>
</dbReference>
<keyword evidence="7" id="KW-1185">Reference proteome</keyword>
<dbReference type="Proteomes" id="UP001156905">
    <property type="component" value="Unassembled WGS sequence"/>
</dbReference>
<evidence type="ECO:0000256" key="4">
    <source>
        <dbReference type="SAM" id="SignalP"/>
    </source>
</evidence>
<dbReference type="PANTHER" id="PTHR46847">
    <property type="entry name" value="D-ALLOSE-BINDING PERIPLASMIC PROTEIN-RELATED"/>
    <property type="match status" value="1"/>
</dbReference>
<feature type="domain" description="Periplasmic binding protein" evidence="5">
    <location>
        <begin position="60"/>
        <end position="315"/>
    </location>
</feature>
<comment type="caution">
    <text evidence="6">The sequence shown here is derived from an EMBL/GenBank/DDBJ whole genome shotgun (WGS) entry which is preliminary data.</text>
</comment>
<dbReference type="PANTHER" id="PTHR46847:SF1">
    <property type="entry name" value="D-ALLOSE-BINDING PERIPLASMIC PROTEIN-RELATED"/>
    <property type="match status" value="1"/>
</dbReference>
<proteinExistence type="inferred from homology"/>
<evidence type="ECO:0000256" key="3">
    <source>
        <dbReference type="ARBA" id="ARBA00022729"/>
    </source>
</evidence>
<dbReference type="Pfam" id="PF13407">
    <property type="entry name" value="Peripla_BP_4"/>
    <property type="match status" value="1"/>
</dbReference>
<dbReference type="RefSeq" id="WP_284272994.1">
    <property type="nucleotide sequence ID" value="NZ_BSOW01000032.1"/>
</dbReference>
<dbReference type="EMBL" id="BSOW01000032">
    <property type="protein sequence ID" value="GLR90235.1"/>
    <property type="molecule type" value="Genomic_DNA"/>
</dbReference>
<dbReference type="InterPro" id="IPR028082">
    <property type="entry name" value="Peripla_BP_I"/>
</dbReference>
<feature type="chain" id="PRO_5045984651" evidence="4">
    <location>
        <begin position="26"/>
        <end position="355"/>
    </location>
</feature>
<comment type="subcellular location">
    <subcellularLocation>
        <location evidence="1">Cell envelope</location>
    </subcellularLocation>
</comment>
<evidence type="ECO:0000256" key="2">
    <source>
        <dbReference type="ARBA" id="ARBA00007639"/>
    </source>
</evidence>
<evidence type="ECO:0000259" key="5">
    <source>
        <dbReference type="Pfam" id="PF13407"/>
    </source>
</evidence>
<gene>
    <name evidence="6" type="ORF">GCM10007857_69490</name>
</gene>
<evidence type="ECO:0000313" key="7">
    <source>
        <dbReference type="Proteomes" id="UP001156905"/>
    </source>
</evidence>
<dbReference type="CDD" id="cd06306">
    <property type="entry name" value="PBP1_TorT-like"/>
    <property type="match status" value="1"/>
</dbReference>
<reference evidence="7" key="1">
    <citation type="journal article" date="2019" name="Int. J. Syst. Evol. Microbiol.">
        <title>The Global Catalogue of Microorganisms (GCM) 10K type strain sequencing project: providing services to taxonomists for standard genome sequencing and annotation.</title>
        <authorList>
            <consortium name="The Broad Institute Genomics Platform"/>
            <consortium name="The Broad Institute Genome Sequencing Center for Infectious Disease"/>
            <person name="Wu L."/>
            <person name="Ma J."/>
        </authorList>
    </citation>
    <scope>NUCLEOTIDE SEQUENCE [LARGE SCALE GENOMIC DNA]</scope>
    <source>
        <strain evidence="7">NBRC 102520</strain>
    </source>
</reference>